<dbReference type="Proteomes" id="UP001231941">
    <property type="component" value="Unassembled WGS sequence"/>
</dbReference>
<organism evidence="1 2">
    <name type="scientific">Chengkuizengella axinellae</name>
    <dbReference type="NCBI Taxonomy" id="3064388"/>
    <lineage>
        <taxon>Bacteria</taxon>
        <taxon>Bacillati</taxon>
        <taxon>Bacillota</taxon>
        <taxon>Bacilli</taxon>
        <taxon>Bacillales</taxon>
        <taxon>Paenibacillaceae</taxon>
        <taxon>Chengkuizengella</taxon>
    </lineage>
</organism>
<name>A0ABT9J703_9BACL</name>
<evidence type="ECO:0000313" key="1">
    <source>
        <dbReference type="EMBL" id="MDP5277258.1"/>
    </source>
</evidence>
<gene>
    <name evidence="1" type="ORF">Q5Y73_24555</name>
</gene>
<feature type="non-terminal residue" evidence="1">
    <location>
        <position position="1"/>
    </location>
</feature>
<reference evidence="1 2" key="1">
    <citation type="submission" date="2023-08" db="EMBL/GenBank/DDBJ databases">
        <authorList>
            <person name="Park J.-S."/>
        </authorList>
    </citation>
    <scope>NUCLEOTIDE SEQUENCE [LARGE SCALE GENOMIC DNA]</scope>
    <source>
        <strain evidence="1 2">2205SS18-9</strain>
    </source>
</reference>
<comment type="caution">
    <text evidence="1">The sequence shown here is derived from an EMBL/GenBank/DDBJ whole genome shotgun (WGS) entry which is preliminary data.</text>
</comment>
<protein>
    <submittedName>
        <fullName evidence="1">Uncharacterized protein</fullName>
    </submittedName>
</protein>
<dbReference type="EMBL" id="JAVAMP010000045">
    <property type="protein sequence ID" value="MDP5277258.1"/>
    <property type="molecule type" value="Genomic_DNA"/>
</dbReference>
<proteinExistence type="predicted"/>
<accession>A0ABT9J703</accession>
<sequence length="439" mass="49154">IGEFEARNFKLEKGINPNPTWTPGRKSKQTLNYLGKTVGDDVTVPHKSYQHNSSSDDLISRIPSDFESEVGQSSYDNTSKQDGILHSNICDVQGRYMVRIYEFDLSHLGLSLSELKDKLRKITVSWTGYGQGDDGNGLAYGATGRVWNNDINDWHNIVDFTDSLPSTKTILNVTTALDRWLNNNQKVYILVHSTHPASAENESIVYTDYIKLDVELSEEVDYVKSNIVKVRKETKEVKMEYPITDYRTGITDSVALWYEHVPVPQKLESTEDVTVLAEMDHILVSDLSSAVGDKQGVHHWMNPLYRVGNDKLDVFGEFGFANIPFAADSKNVNVGKSIQVNGSGFKDYFVTQYGLSTLQKPMVGIIGNLVMHENELKLLVVSIYNETGLIDTRQNGVGLLLQIKGNPLVKLDEGERDPAITPNAWRTATGEIQGYLDEN</sequence>
<feature type="non-terminal residue" evidence="1">
    <location>
        <position position="439"/>
    </location>
</feature>
<keyword evidence="2" id="KW-1185">Reference proteome</keyword>
<evidence type="ECO:0000313" key="2">
    <source>
        <dbReference type="Proteomes" id="UP001231941"/>
    </source>
</evidence>
<dbReference type="RefSeq" id="WP_305994557.1">
    <property type="nucleotide sequence ID" value="NZ_JAVAMP010000045.1"/>
</dbReference>